<sequence length="359" mass="40813">MTRVREILEAVKRFALIRQQLMYLMLILPDSISSQPRRLLSQMEDISDKLYNEESLHPLDALGEVLANELFLLKHIILASVAIQDHVFQDAVVNAYVGQEYFSRWRSAMRNTMKNGRAPKSGTLMHTFQALFRWLSLKIGLYFYNVIHPRQIANVLANGRRVHFPDDVEPEYLLPILEYHKLAHPMNVSLIYVVPNNLAFSDGYAFHSSAADAKPPSGVRRFPAILSYPEDPPLDHWPNIISILQSHNRFFKQRVRNAAETPRQSAMFLSFLSSIWSSATGAGRRSSLSDAAPRQDDEFLGGGHSITFHDAKLNVTYFLCRLDTQVFLSVIHQGEGSGWTDMTVLLADRLMGVVQPTFE</sequence>
<dbReference type="Proteomes" id="UP001527925">
    <property type="component" value="Unassembled WGS sequence"/>
</dbReference>
<comment type="caution">
    <text evidence="1">The sequence shown here is derived from an EMBL/GenBank/DDBJ whole genome shotgun (WGS) entry which is preliminary data.</text>
</comment>
<keyword evidence="2" id="KW-1185">Reference proteome</keyword>
<name>A0ABR4NCZ7_9FUNG</name>
<protein>
    <recommendedName>
        <fullName evidence="3">Choline/carnitine acyltransferase domain-containing protein</fullName>
    </recommendedName>
</protein>
<organism evidence="1 2">
    <name type="scientific">Polyrhizophydium stewartii</name>
    <dbReference type="NCBI Taxonomy" id="2732419"/>
    <lineage>
        <taxon>Eukaryota</taxon>
        <taxon>Fungi</taxon>
        <taxon>Fungi incertae sedis</taxon>
        <taxon>Chytridiomycota</taxon>
        <taxon>Chytridiomycota incertae sedis</taxon>
        <taxon>Chytridiomycetes</taxon>
        <taxon>Rhizophydiales</taxon>
        <taxon>Rhizophydiales incertae sedis</taxon>
        <taxon>Polyrhizophydium</taxon>
    </lineage>
</organism>
<dbReference type="SUPFAM" id="SSF160651">
    <property type="entry name" value="FLJ32549 C-terminal domain-like"/>
    <property type="match status" value="1"/>
</dbReference>
<evidence type="ECO:0000313" key="2">
    <source>
        <dbReference type="Proteomes" id="UP001527925"/>
    </source>
</evidence>
<dbReference type="InterPro" id="IPR038060">
    <property type="entry name" value="C12orf66-like_central_sf"/>
</dbReference>
<proteinExistence type="predicted"/>
<gene>
    <name evidence="1" type="ORF">HK105_203078</name>
</gene>
<reference evidence="1 2" key="1">
    <citation type="submission" date="2023-09" db="EMBL/GenBank/DDBJ databases">
        <title>Pangenome analysis of Batrachochytrium dendrobatidis and related Chytrids.</title>
        <authorList>
            <person name="Yacoub M.N."/>
            <person name="Stajich J.E."/>
            <person name="James T.Y."/>
        </authorList>
    </citation>
    <scope>NUCLEOTIDE SEQUENCE [LARGE SCALE GENOMIC DNA]</scope>
    <source>
        <strain evidence="1 2">JEL0888</strain>
    </source>
</reference>
<dbReference type="EMBL" id="JADGIZ020000011">
    <property type="protein sequence ID" value="KAL2917413.1"/>
    <property type="molecule type" value="Genomic_DNA"/>
</dbReference>
<dbReference type="PANTHER" id="PTHR31581:SF1">
    <property type="entry name" value="KICSTOR SUBUNIT 2"/>
    <property type="match status" value="1"/>
</dbReference>
<dbReference type="Pfam" id="PF09404">
    <property type="entry name" value="C12orf66_like"/>
    <property type="match status" value="1"/>
</dbReference>
<dbReference type="Gene3D" id="1.10.3450.30">
    <property type="match status" value="1"/>
</dbReference>
<accession>A0ABR4NCZ7</accession>
<evidence type="ECO:0000313" key="1">
    <source>
        <dbReference type="EMBL" id="KAL2917413.1"/>
    </source>
</evidence>
<dbReference type="PANTHER" id="PTHR31581">
    <property type="entry name" value="KICSTOR COMPLEX PROTEIN C12ORF66"/>
    <property type="match status" value="1"/>
</dbReference>
<evidence type="ECO:0008006" key="3">
    <source>
        <dbReference type="Google" id="ProtNLM"/>
    </source>
</evidence>
<dbReference type="SUPFAM" id="SSF158548">
    <property type="entry name" value="FLJ32549 domain-like"/>
    <property type="match status" value="1"/>
</dbReference>
<dbReference type="Gene3D" id="3.30.450.240">
    <property type="match status" value="1"/>
</dbReference>
<dbReference type="InterPro" id="IPR018544">
    <property type="entry name" value="KICS_2"/>
</dbReference>